<keyword evidence="6" id="KW-0238">DNA-binding</keyword>
<keyword evidence="5" id="KW-0862">Zinc</keyword>
<name>A0A060N3V5_CLOBO</name>
<dbReference type="Pfam" id="PF12323">
    <property type="entry name" value="HTH_OrfB_IS605"/>
    <property type="match status" value="1"/>
</dbReference>
<keyword evidence="7" id="KW-0233">DNA recombination</keyword>
<keyword evidence="3" id="KW-0815">Transposition</keyword>
<dbReference type="Proteomes" id="UP000054164">
    <property type="component" value="Unassembled WGS sequence"/>
</dbReference>
<evidence type="ECO:0000256" key="2">
    <source>
        <dbReference type="ARBA" id="ARBA00011044"/>
    </source>
</evidence>
<sequence>MLKAYEYRIYPNSEQRLYLAKTFGCTRFIYNKMLADRIRLYEENKDLGIKKVKYPTPAQYKKEFPWLKEVDSLALANAQLNLHKAYKNFFRDKSIGFPKFKSKKSNYHSYTTNNQKGTVCIENGYIKIPKLKSMIKIKLHRQFNGLIKSCTVSKTPSNKYYVSILADTENIKLPKVENKIGVDVGLKEFAICSNGDRYDNPKWLRKSEKRLKKLQKDLSRKKKGSNNLYKARLKVARLHERITNQRKDFLHKLSTKLIRENQTIVIEDLKVKNMMKNDKLSKAIGEVSWFEFRRMLEYKAEWNDKKIVIAPSNYASSQLCSDCGYKNKEVKNLGLREWTCPKCNTKHDRDINASKNLLKLAI</sequence>
<dbReference type="InterPro" id="IPR010095">
    <property type="entry name" value="Cas12f1-like_TNB"/>
</dbReference>
<feature type="domain" description="Cas12f1-like TNB" evidence="9">
    <location>
        <begin position="289"/>
        <end position="357"/>
    </location>
</feature>
<dbReference type="EMBL" id="BA000059">
    <property type="protein sequence ID" value="BAO05211.1"/>
    <property type="molecule type" value="Genomic_DNA"/>
</dbReference>
<evidence type="ECO:0000256" key="4">
    <source>
        <dbReference type="ARBA" id="ARBA00022723"/>
    </source>
</evidence>
<dbReference type="NCBIfam" id="NF038281">
    <property type="entry name" value="IS200_TnpB"/>
    <property type="match status" value="1"/>
</dbReference>
<dbReference type="GO" id="GO:0006310">
    <property type="term" value="P:DNA recombination"/>
    <property type="evidence" value="ECO:0007669"/>
    <property type="project" value="UniProtKB-KW"/>
</dbReference>
<dbReference type="HOGENOM" id="CLU_032903_0_0_9"/>
<dbReference type="PANTHER" id="PTHR30405">
    <property type="entry name" value="TRANSPOSASE"/>
    <property type="match status" value="1"/>
</dbReference>
<evidence type="ECO:0000256" key="1">
    <source>
        <dbReference type="ARBA" id="ARBA00008761"/>
    </source>
</evidence>
<evidence type="ECO:0000256" key="7">
    <source>
        <dbReference type="ARBA" id="ARBA00023172"/>
    </source>
</evidence>
<organism evidence="11">
    <name type="scientific">Clostridium botulinum B str. Osaka05</name>
    <dbReference type="NCBI Taxonomy" id="1407017"/>
    <lineage>
        <taxon>Bacteria</taxon>
        <taxon>Bacillati</taxon>
        <taxon>Bacillota</taxon>
        <taxon>Clostridia</taxon>
        <taxon>Eubacteriales</taxon>
        <taxon>Clostridiaceae</taxon>
        <taxon>Clostridium</taxon>
    </lineage>
</organism>
<dbReference type="Pfam" id="PF01385">
    <property type="entry name" value="OrfB_IS605"/>
    <property type="match status" value="1"/>
</dbReference>
<evidence type="ECO:0000259" key="9">
    <source>
        <dbReference type="Pfam" id="PF07282"/>
    </source>
</evidence>
<dbReference type="AlphaFoldDB" id="A0A060N3V5"/>
<evidence type="ECO:0000259" key="10">
    <source>
        <dbReference type="Pfam" id="PF12323"/>
    </source>
</evidence>
<comment type="similarity">
    <text evidence="1">In the C-terminal section; belongs to the transposase 35 family.</text>
</comment>
<dbReference type="PANTHER" id="PTHR30405:SF25">
    <property type="entry name" value="RNA-GUIDED DNA ENDONUCLEASE INSQ-RELATED"/>
    <property type="match status" value="1"/>
</dbReference>
<evidence type="ECO:0000259" key="8">
    <source>
        <dbReference type="Pfam" id="PF01385"/>
    </source>
</evidence>
<comment type="similarity">
    <text evidence="2">In the N-terminal section; belongs to the transposase 2 family.</text>
</comment>
<evidence type="ECO:0000256" key="6">
    <source>
        <dbReference type="ARBA" id="ARBA00023125"/>
    </source>
</evidence>
<reference evidence="11" key="1">
    <citation type="submission" date="2013-10" db="EMBL/GenBank/DDBJ databases">
        <title>Draft genome sequence of Clostridium botulinum type B strain Osaka05.</title>
        <authorList>
            <person name="Sakaguchi Y."/>
            <person name="Hosomi K."/>
            <person name="Uchiyama J."/>
            <person name="Ogura Y."/>
            <person name="Sakaguchi M."/>
            <person name="Kohda T."/>
            <person name="Mukamoto M."/>
            <person name="Misawa N."/>
            <person name="Matsuzaki S."/>
            <person name="Hayashi T."/>
            <person name="Kozaki S."/>
        </authorList>
    </citation>
    <scope>NUCLEOTIDE SEQUENCE</scope>
    <source>
        <strain evidence="11">Osaka05</strain>
    </source>
</reference>
<dbReference type="GO" id="GO:0003677">
    <property type="term" value="F:DNA binding"/>
    <property type="evidence" value="ECO:0007669"/>
    <property type="project" value="UniProtKB-KW"/>
</dbReference>
<accession>A0A060N3V5</accession>
<feature type="domain" description="Probable transposase IS891/IS1136/IS1341" evidence="8">
    <location>
        <begin position="171"/>
        <end position="277"/>
    </location>
</feature>
<dbReference type="InterPro" id="IPR051399">
    <property type="entry name" value="RNA-guided_DNA_endo/Transpos"/>
</dbReference>
<gene>
    <name evidence="11" type="ORF">CBO05P2_186</name>
</gene>
<dbReference type="InterPro" id="IPR001959">
    <property type="entry name" value="Transposase"/>
</dbReference>
<proteinExistence type="inferred from homology"/>
<dbReference type="NCBIfam" id="TIGR01766">
    <property type="entry name" value="IS200/IS605 family accessory protein TnpB-like domain"/>
    <property type="match status" value="1"/>
</dbReference>
<dbReference type="NCBIfam" id="NF040570">
    <property type="entry name" value="guided_TnpB"/>
    <property type="match status" value="1"/>
</dbReference>
<dbReference type="InterPro" id="IPR053522">
    <property type="entry name" value="RNA-guided_endonuclease_TnpB"/>
</dbReference>
<dbReference type="InterPro" id="IPR021027">
    <property type="entry name" value="Transposase_put_HTH"/>
</dbReference>
<dbReference type="GO" id="GO:0032196">
    <property type="term" value="P:transposition"/>
    <property type="evidence" value="ECO:0007669"/>
    <property type="project" value="UniProtKB-KW"/>
</dbReference>
<evidence type="ECO:0000256" key="5">
    <source>
        <dbReference type="ARBA" id="ARBA00022833"/>
    </source>
</evidence>
<keyword evidence="4" id="KW-0479">Metal-binding</keyword>
<dbReference type="Pfam" id="PF07282">
    <property type="entry name" value="Cas12f1-like_TNB"/>
    <property type="match status" value="1"/>
</dbReference>
<dbReference type="GO" id="GO:0046872">
    <property type="term" value="F:metal ion binding"/>
    <property type="evidence" value="ECO:0007669"/>
    <property type="project" value="UniProtKB-KW"/>
</dbReference>
<dbReference type="RefSeq" id="WP_030032402.1">
    <property type="nucleotide sequence ID" value="NZ_BA000059.1"/>
</dbReference>
<evidence type="ECO:0000256" key="3">
    <source>
        <dbReference type="ARBA" id="ARBA00022578"/>
    </source>
</evidence>
<protein>
    <submittedName>
        <fullName evidence="11">Transposase</fullName>
    </submittedName>
</protein>
<feature type="domain" description="Transposase putative helix-turn-helix" evidence="10">
    <location>
        <begin position="1"/>
        <end position="45"/>
    </location>
</feature>
<evidence type="ECO:0000313" key="11">
    <source>
        <dbReference type="EMBL" id="BAO05211.1"/>
    </source>
</evidence>